<proteinExistence type="inferred from homology"/>
<feature type="domain" description="D-isomer specific 2-hydroxyacid dehydrogenase catalytic" evidence="5">
    <location>
        <begin position="27"/>
        <end position="290"/>
    </location>
</feature>
<dbReference type="InParanoid" id="A0A4R5DB35"/>
<dbReference type="InterPro" id="IPR006139">
    <property type="entry name" value="D-isomer_2_OHA_DH_cat_dom"/>
</dbReference>
<dbReference type="SUPFAM" id="SSF52283">
    <property type="entry name" value="Formate/glycerate dehydrogenase catalytic domain-like"/>
    <property type="match status" value="1"/>
</dbReference>
<evidence type="ECO:0000256" key="1">
    <source>
        <dbReference type="ARBA" id="ARBA00005854"/>
    </source>
</evidence>
<dbReference type="FunFam" id="3.40.50.720:FF:000203">
    <property type="entry name" value="D-3-phosphoglycerate dehydrogenase (SerA)"/>
    <property type="match status" value="1"/>
</dbReference>
<evidence type="ECO:0000256" key="2">
    <source>
        <dbReference type="ARBA" id="ARBA00023002"/>
    </source>
</evidence>
<feature type="domain" description="D-isomer specific 2-hydroxyacid dehydrogenase NAD-binding" evidence="6">
    <location>
        <begin position="117"/>
        <end position="290"/>
    </location>
</feature>
<dbReference type="GO" id="GO:0016616">
    <property type="term" value="F:oxidoreductase activity, acting on the CH-OH group of donors, NAD or NADP as acceptor"/>
    <property type="evidence" value="ECO:0007669"/>
    <property type="project" value="InterPro"/>
</dbReference>
<protein>
    <submittedName>
        <fullName evidence="7">D-2-hydroxyacid dehydrogenase family protein</fullName>
    </submittedName>
</protein>
<dbReference type="PANTHER" id="PTHR42789">
    <property type="entry name" value="D-ISOMER SPECIFIC 2-HYDROXYACID DEHYDROGENASE FAMILY PROTEIN (AFU_ORTHOLOGUE AFUA_6G10090)"/>
    <property type="match status" value="1"/>
</dbReference>
<evidence type="ECO:0000256" key="3">
    <source>
        <dbReference type="ARBA" id="ARBA00023027"/>
    </source>
</evidence>
<gene>
    <name evidence="7" type="ORF">E1269_19655</name>
</gene>
<dbReference type="PANTHER" id="PTHR42789:SF1">
    <property type="entry name" value="D-ISOMER SPECIFIC 2-HYDROXYACID DEHYDROGENASE FAMILY PROTEIN (AFU_ORTHOLOGUE AFUA_6G10090)"/>
    <property type="match status" value="1"/>
</dbReference>
<evidence type="ECO:0000259" key="6">
    <source>
        <dbReference type="Pfam" id="PF02826"/>
    </source>
</evidence>
<keyword evidence="3" id="KW-0520">NAD</keyword>
<evidence type="ECO:0000259" key="5">
    <source>
        <dbReference type="Pfam" id="PF00389"/>
    </source>
</evidence>
<dbReference type="RefSeq" id="WP_131897646.1">
    <property type="nucleotide sequence ID" value="NZ_SMKZ01000030.1"/>
</dbReference>
<keyword evidence="8" id="KW-1185">Reference proteome</keyword>
<dbReference type="Pfam" id="PF02826">
    <property type="entry name" value="2-Hacid_dh_C"/>
    <property type="match status" value="1"/>
</dbReference>
<dbReference type="InterPro" id="IPR050857">
    <property type="entry name" value="D-2-hydroxyacid_DH"/>
</dbReference>
<dbReference type="SUPFAM" id="SSF51735">
    <property type="entry name" value="NAD(P)-binding Rossmann-fold domains"/>
    <property type="match status" value="1"/>
</dbReference>
<dbReference type="AlphaFoldDB" id="A0A4R5DB35"/>
<evidence type="ECO:0000313" key="8">
    <source>
        <dbReference type="Proteomes" id="UP000294739"/>
    </source>
</evidence>
<dbReference type="Gene3D" id="3.40.50.720">
    <property type="entry name" value="NAD(P)-binding Rossmann-like Domain"/>
    <property type="match status" value="2"/>
</dbReference>
<evidence type="ECO:0000256" key="4">
    <source>
        <dbReference type="RuleBase" id="RU003719"/>
    </source>
</evidence>
<dbReference type="InterPro" id="IPR036291">
    <property type="entry name" value="NAD(P)-bd_dom_sf"/>
</dbReference>
<dbReference type="GO" id="GO:0051287">
    <property type="term" value="F:NAD binding"/>
    <property type="evidence" value="ECO:0007669"/>
    <property type="project" value="InterPro"/>
</dbReference>
<accession>A0A4R5DB35</accession>
<dbReference type="CDD" id="cd12169">
    <property type="entry name" value="PGDH_like_1"/>
    <property type="match status" value="1"/>
</dbReference>
<dbReference type="EMBL" id="SMKZ01000030">
    <property type="protein sequence ID" value="TDE07453.1"/>
    <property type="molecule type" value="Genomic_DNA"/>
</dbReference>
<keyword evidence="2 4" id="KW-0560">Oxidoreductase</keyword>
<organism evidence="7 8">
    <name type="scientific">Jiangella asiatica</name>
    <dbReference type="NCBI Taxonomy" id="2530372"/>
    <lineage>
        <taxon>Bacteria</taxon>
        <taxon>Bacillati</taxon>
        <taxon>Actinomycetota</taxon>
        <taxon>Actinomycetes</taxon>
        <taxon>Jiangellales</taxon>
        <taxon>Jiangellaceae</taxon>
        <taxon>Jiangella</taxon>
    </lineage>
</organism>
<evidence type="ECO:0000313" key="7">
    <source>
        <dbReference type="EMBL" id="TDE07453.1"/>
    </source>
</evidence>
<sequence>MPTRPQVLVLDDYEGGVSGSPHLAELADRVELTALREPVSQRQLARAVEGVPVVIAIRERTGFSAETLAHLRGVELLLQTGGHAYHVDVPAATREGIMVALGRGSTTPAPVIAELVIGLMIAWYRRLVPTGQAMRAGAWPATLGRLLHGRTLGVLGLGRHGVMVARLARAMGMRVLAWSTSMTPERAAAEQVEAAGFDDLLVRSDVVSIHLRLAPETTGLVGARELALMGPHSVLVNTSRGAIVDEAALVDALRSGTIEGAALDVFTQEPLPPDHPLRRLDNVLCTPHIGYTVDAAFDDFALTSAAQLRAYLDHRLDPALVLNPAVAWERPGQWGGLLADC</sequence>
<reference evidence="7 8" key="1">
    <citation type="submission" date="2019-03" db="EMBL/GenBank/DDBJ databases">
        <title>Draft genome sequences of novel Actinobacteria.</title>
        <authorList>
            <person name="Sahin N."/>
            <person name="Ay H."/>
            <person name="Saygin H."/>
        </authorList>
    </citation>
    <scope>NUCLEOTIDE SEQUENCE [LARGE SCALE GENOMIC DNA]</scope>
    <source>
        <strain evidence="7 8">5K138</strain>
    </source>
</reference>
<dbReference type="Pfam" id="PF00389">
    <property type="entry name" value="2-Hacid_dh"/>
    <property type="match status" value="1"/>
</dbReference>
<comment type="similarity">
    <text evidence="1 4">Belongs to the D-isomer specific 2-hydroxyacid dehydrogenase family.</text>
</comment>
<comment type="caution">
    <text evidence="7">The sequence shown here is derived from an EMBL/GenBank/DDBJ whole genome shotgun (WGS) entry which is preliminary data.</text>
</comment>
<name>A0A4R5DB35_9ACTN</name>
<dbReference type="OrthoDB" id="117809at2"/>
<dbReference type="InterPro" id="IPR006140">
    <property type="entry name" value="D-isomer_DH_NAD-bd"/>
</dbReference>
<dbReference type="Proteomes" id="UP000294739">
    <property type="component" value="Unassembled WGS sequence"/>
</dbReference>